<protein>
    <recommendedName>
        <fullName evidence="4">DUF222 domain-containing protein</fullName>
    </recommendedName>
</protein>
<keyword evidence="3" id="KW-1185">Reference proteome</keyword>
<proteinExistence type="predicted"/>
<evidence type="ECO:0000313" key="3">
    <source>
        <dbReference type="Proteomes" id="UP001501598"/>
    </source>
</evidence>
<reference evidence="3" key="1">
    <citation type="journal article" date="2019" name="Int. J. Syst. Evol. Microbiol.">
        <title>The Global Catalogue of Microorganisms (GCM) 10K type strain sequencing project: providing services to taxonomists for standard genome sequencing and annotation.</title>
        <authorList>
            <consortium name="The Broad Institute Genomics Platform"/>
            <consortium name="The Broad Institute Genome Sequencing Center for Infectious Disease"/>
            <person name="Wu L."/>
            <person name="Ma J."/>
        </authorList>
    </citation>
    <scope>NUCLEOTIDE SEQUENCE [LARGE SCALE GENOMIC DNA]</scope>
    <source>
        <strain evidence="3">JCM 17906</strain>
    </source>
</reference>
<comment type="caution">
    <text evidence="2">The sequence shown here is derived from an EMBL/GenBank/DDBJ whole genome shotgun (WGS) entry which is preliminary data.</text>
</comment>
<gene>
    <name evidence="2" type="ORF">GCM10023175_53580</name>
</gene>
<organism evidence="2 3">
    <name type="scientific">Pseudonocardia xishanensis</name>
    <dbReference type="NCBI Taxonomy" id="630995"/>
    <lineage>
        <taxon>Bacteria</taxon>
        <taxon>Bacillati</taxon>
        <taxon>Actinomycetota</taxon>
        <taxon>Actinomycetes</taxon>
        <taxon>Pseudonocardiales</taxon>
        <taxon>Pseudonocardiaceae</taxon>
        <taxon>Pseudonocardia</taxon>
    </lineage>
</organism>
<name>A0ABP8RYN9_9PSEU</name>
<dbReference type="EMBL" id="BAABGT010000086">
    <property type="protein sequence ID" value="GAA4554795.1"/>
    <property type="molecule type" value="Genomic_DNA"/>
</dbReference>
<evidence type="ECO:0000256" key="1">
    <source>
        <dbReference type="SAM" id="MobiDB-lite"/>
    </source>
</evidence>
<evidence type="ECO:0008006" key="4">
    <source>
        <dbReference type="Google" id="ProtNLM"/>
    </source>
</evidence>
<sequence length="91" mass="9691">MPLVSEYLSPAAAEKHLLVAAAAELRHLAQQGAYAGLRGRDVGFSFAAALDCLVQGRDPRRDLVKGAERLVYGPDGPNDPRASRSKGLGNY</sequence>
<accession>A0ABP8RYN9</accession>
<evidence type="ECO:0000313" key="2">
    <source>
        <dbReference type="EMBL" id="GAA4554795.1"/>
    </source>
</evidence>
<feature type="region of interest" description="Disordered" evidence="1">
    <location>
        <begin position="69"/>
        <end position="91"/>
    </location>
</feature>
<dbReference type="Proteomes" id="UP001501598">
    <property type="component" value="Unassembled WGS sequence"/>
</dbReference>